<proteinExistence type="predicted"/>
<evidence type="ECO:0000313" key="3">
    <source>
        <dbReference type="EMBL" id="OAA73422.1"/>
    </source>
</evidence>
<dbReference type="InterPro" id="IPR057744">
    <property type="entry name" value="OTAase-like"/>
</dbReference>
<feature type="region of interest" description="Disordered" evidence="1">
    <location>
        <begin position="1"/>
        <end position="40"/>
    </location>
</feature>
<dbReference type="GO" id="GO:0016810">
    <property type="term" value="F:hydrolase activity, acting on carbon-nitrogen (but not peptide) bonds"/>
    <property type="evidence" value="ECO:0007669"/>
    <property type="project" value="InterPro"/>
</dbReference>
<dbReference type="EMBL" id="AZHB01000001">
    <property type="protein sequence ID" value="OAA73422.1"/>
    <property type="molecule type" value="Genomic_DNA"/>
</dbReference>
<dbReference type="Pfam" id="PF01979">
    <property type="entry name" value="Amidohydro_1"/>
    <property type="match status" value="1"/>
</dbReference>
<reference evidence="3 4" key="1">
    <citation type="journal article" date="2016" name="Genome Biol. Evol.">
        <title>Divergent and convergent evolution of fungal pathogenicity.</title>
        <authorList>
            <person name="Shang Y."/>
            <person name="Xiao G."/>
            <person name="Zheng P."/>
            <person name="Cen K."/>
            <person name="Zhan S."/>
            <person name="Wang C."/>
        </authorList>
    </citation>
    <scope>NUCLEOTIDE SEQUENCE [LARGE SCALE GENOMIC DNA]</scope>
    <source>
        <strain evidence="3 4">ARSEF 2679</strain>
    </source>
</reference>
<dbReference type="InterPro" id="IPR006680">
    <property type="entry name" value="Amidohydro-rel"/>
</dbReference>
<dbReference type="STRING" id="1081104.A0A162JT79"/>
<protein>
    <submittedName>
        <fullName evidence="3">Amidohydrolase</fullName>
    </submittedName>
</protein>
<dbReference type="Gene3D" id="3.20.20.140">
    <property type="entry name" value="Metal-dependent hydrolases"/>
    <property type="match status" value="1"/>
</dbReference>
<evidence type="ECO:0000256" key="1">
    <source>
        <dbReference type="SAM" id="MobiDB-lite"/>
    </source>
</evidence>
<dbReference type="InterPro" id="IPR032466">
    <property type="entry name" value="Metal_Hydrolase"/>
</dbReference>
<dbReference type="RefSeq" id="XP_018708380.1">
    <property type="nucleotide sequence ID" value="XM_018843930.1"/>
</dbReference>
<name>A0A162JT79_CORFA</name>
<evidence type="ECO:0000313" key="4">
    <source>
        <dbReference type="Proteomes" id="UP000076744"/>
    </source>
</evidence>
<dbReference type="OrthoDB" id="194468at2759"/>
<keyword evidence="3" id="KW-0378">Hydrolase</keyword>
<dbReference type="InterPro" id="IPR051781">
    <property type="entry name" value="Metallo-dep_Hydrolase"/>
</dbReference>
<sequence length="504" mass="54202">MTRRAVTTYGAPANAPAAQEPLAREPPRTESRPSHKQLSSAMRCLGISPASLRSSQRHEYDDDDCTSARAASRKFYTIITSDLLIPGDGEPLPDSAIVVESAIIVWVGPRDRIPPSYREARHRLQHVPYMMPGLWDVHVHFGAASEDPEQAAKTWTYGPLAEHPATQGARLGRECWRALQMGYTSMRDCGGLGCELAAAIDDGAIPGPRVYSAGAYISQTAGHGDQFNMPPGDALLRMGVGSVRPGFFCDQTAVLADGPDECRKAVRLQVRRGARCIKIMATGGVVSLDDDPDAAQFSADEMHALVDEARRMGRAVAAHCHAKAGILASIHAGVTTIEHGSFADEECVALMKERGVIYVPTRRAVTNLLEFKDQLPRKVREKLEMVDARQLAAYRLAVAAGVRIAMGTDTVPGGVRGVEIQHGVEAGLTNLQALKAATATAPLTLGRQGPRSGQLKVGYDADVLGLTENPAEDVKVLQRGEVIKWVWKGGKLFKGPGVGPWGEE</sequence>
<dbReference type="CDD" id="cd01299">
    <property type="entry name" value="Met_dep_hydrolase_A"/>
    <property type="match status" value="1"/>
</dbReference>
<feature type="domain" description="Amidohydrolase-related" evidence="2">
    <location>
        <begin position="129"/>
        <end position="492"/>
    </location>
</feature>
<comment type="caution">
    <text evidence="3">The sequence shown here is derived from an EMBL/GenBank/DDBJ whole genome shotgun (WGS) entry which is preliminary data.</text>
</comment>
<gene>
    <name evidence="3" type="ORF">ISF_00323</name>
</gene>
<dbReference type="SUPFAM" id="SSF51338">
    <property type="entry name" value="Composite domain of metallo-dependent hydrolases"/>
    <property type="match status" value="2"/>
</dbReference>
<dbReference type="SUPFAM" id="SSF51556">
    <property type="entry name" value="Metallo-dependent hydrolases"/>
    <property type="match status" value="1"/>
</dbReference>
<dbReference type="Proteomes" id="UP000076744">
    <property type="component" value="Unassembled WGS sequence"/>
</dbReference>
<feature type="compositionally biased region" description="Basic and acidic residues" evidence="1">
    <location>
        <begin position="22"/>
        <end position="33"/>
    </location>
</feature>
<organism evidence="3 4">
    <name type="scientific">Cordyceps fumosorosea (strain ARSEF 2679)</name>
    <name type="common">Isaria fumosorosea</name>
    <dbReference type="NCBI Taxonomy" id="1081104"/>
    <lineage>
        <taxon>Eukaryota</taxon>
        <taxon>Fungi</taxon>
        <taxon>Dikarya</taxon>
        <taxon>Ascomycota</taxon>
        <taxon>Pezizomycotina</taxon>
        <taxon>Sordariomycetes</taxon>
        <taxon>Hypocreomycetidae</taxon>
        <taxon>Hypocreales</taxon>
        <taxon>Cordycipitaceae</taxon>
        <taxon>Cordyceps</taxon>
    </lineage>
</organism>
<accession>A0A162JT79</accession>
<evidence type="ECO:0000259" key="2">
    <source>
        <dbReference type="Pfam" id="PF01979"/>
    </source>
</evidence>
<dbReference type="PANTHER" id="PTHR43135:SF3">
    <property type="entry name" value="ALPHA-D-RIBOSE 1-METHYLPHOSPHONATE 5-TRIPHOSPHATE DIPHOSPHATASE"/>
    <property type="match status" value="1"/>
</dbReference>
<keyword evidence="4" id="KW-1185">Reference proteome</keyword>
<dbReference type="GeneID" id="30016615"/>
<dbReference type="AlphaFoldDB" id="A0A162JT79"/>
<dbReference type="PANTHER" id="PTHR43135">
    <property type="entry name" value="ALPHA-D-RIBOSE 1-METHYLPHOSPHONATE 5-TRIPHOSPHATE DIPHOSPHATASE"/>
    <property type="match status" value="1"/>
</dbReference>
<dbReference type="InterPro" id="IPR011059">
    <property type="entry name" value="Metal-dep_hydrolase_composite"/>
</dbReference>